<protein>
    <recommendedName>
        <fullName evidence="9">Phosphate transport system permease protein</fullName>
    </recommendedName>
</protein>
<dbReference type="InterPro" id="IPR051124">
    <property type="entry name" value="Phosphate_Transport_Permease"/>
</dbReference>
<comment type="similarity">
    <text evidence="2 9">Belongs to the binding-protein-dependent transport system permease family. CysTW subfamily.</text>
</comment>
<evidence type="ECO:0000256" key="1">
    <source>
        <dbReference type="ARBA" id="ARBA00004651"/>
    </source>
</evidence>
<feature type="transmembrane region" description="Helical" evidence="8">
    <location>
        <begin position="166"/>
        <end position="186"/>
    </location>
</feature>
<reference evidence="11" key="1">
    <citation type="journal article" date="2014" name="Gene">
        <title>Genome-guided analysis of transformation efficiency and carbon dioxide assimilation by Moorella thermoacetica Y72.</title>
        <authorList>
            <person name="Tsukahara K."/>
            <person name="Kita A."/>
            <person name="Nakashimada Y."/>
            <person name="Hoshino T."/>
            <person name="Murakami K."/>
        </authorList>
    </citation>
    <scope>NUCLEOTIDE SEQUENCE [LARGE SCALE GENOMIC DNA]</scope>
    <source>
        <strain evidence="11">Y72</strain>
    </source>
</reference>
<dbReference type="EMBL" id="DF238840">
    <property type="protein sequence ID" value="GAF25880.1"/>
    <property type="molecule type" value="Genomic_DNA"/>
</dbReference>
<evidence type="ECO:0000256" key="3">
    <source>
        <dbReference type="ARBA" id="ARBA00022448"/>
    </source>
</evidence>
<keyword evidence="6 8" id="KW-1133">Transmembrane helix</keyword>
<evidence type="ECO:0000256" key="9">
    <source>
        <dbReference type="RuleBase" id="RU363054"/>
    </source>
</evidence>
<keyword evidence="5 8" id="KW-0812">Transmembrane</keyword>
<evidence type="ECO:0000256" key="6">
    <source>
        <dbReference type="ARBA" id="ARBA00022989"/>
    </source>
</evidence>
<comment type="function">
    <text evidence="9">Part of the binding-protein-dependent transport system for phosphate; probably responsible for the translocation of the substrate across the membrane.</text>
</comment>
<comment type="subcellular location">
    <subcellularLocation>
        <location evidence="1 8">Cell membrane</location>
        <topology evidence="1 8">Multi-pass membrane protein</topology>
    </subcellularLocation>
</comment>
<feature type="domain" description="ABC transmembrane type-1" evidence="10">
    <location>
        <begin position="91"/>
        <end position="301"/>
    </location>
</feature>
<name>A0A0S6UD60_NEOTH</name>
<feature type="transmembrane region" description="Helical" evidence="8">
    <location>
        <begin position="127"/>
        <end position="146"/>
    </location>
</feature>
<proteinExistence type="inferred from homology"/>
<feature type="transmembrane region" description="Helical" evidence="8">
    <location>
        <begin position="282"/>
        <end position="305"/>
    </location>
</feature>
<evidence type="ECO:0000256" key="7">
    <source>
        <dbReference type="ARBA" id="ARBA00023136"/>
    </source>
</evidence>
<keyword evidence="3 8" id="KW-0813">Transport</keyword>
<dbReference type="Proteomes" id="UP000063718">
    <property type="component" value="Unassembled WGS sequence"/>
</dbReference>
<evidence type="ECO:0000259" key="10">
    <source>
        <dbReference type="PROSITE" id="PS50928"/>
    </source>
</evidence>
<feature type="transmembrane region" description="Helical" evidence="8">
    <location>
        <begin position="223"/>
        <end position="245"/>
    </location>
</feature>
<dbReference type="AlphaFoldDB" id="A0A0S6UD60"/>
<dbReference type="PANTHER" id="PTHR30425">
    <property type="entry name" value="PHOSPHATE TRANSPORT SYSTEM PERMEASE PROTEIN PST"/>
    <property type="match status" value="1"/>
</dbReference>
<evidence type="ECO:0000256" key="2">
    <source>
        <dbReference type="ARBA" id="ARBA00007069"/>
    </source>
</evidence>
<dbReference type="InterPro" id="IPR000515">
    <property type="entry name" value="MetI-like"/>
</dbReference>
<dbReference type="CDD" id="cd06261">
    <property type="entry name" value="TM_PBP2"/>
    <property type="match status" value="1"/>
</dbReference>
<dbReference type="Pfam" id="PF00528">
    <property type="entry name" value="BPD_transp_1"/>
    <property type="match status" value="1"/>
</dbReference>
<evidence type="ECO:0000256" key="4">
    <source>
        <dbReference type="ARBA" id="ARBA00022475"/>
    </source>
</evidence>
<evidence type="ECO:0000256" key="8">
    <source>
        <dbReference type="RuleBase" id="RU363032"/>
    </source>
</evidence>
<dbReference type="NCBIfam" id="TIGR02138">
    <property type="entry name" value="phosphate_pstC"/>
    <property type="match status" value="1"/>
</dbReference>
<feature type="transmembrane region" description="Helical" evidence="8">
    <location>
        <begin position="25"/>
        <end position="50"/>
    </location>
</feature>
<keyword evidence="7 8" id="KW-0472">Membrane</keyword>
<organism evidence="11">
    <name type="scientific">Moorella thermoacetica Y72</name>
    <dbReference type="NCBI Taxonomy" id="1325331"/>
    <lineage>
        <taxon>Bacteria</taxon>
        <taxon>Bacillati</taxon>
        <taxon>Bacillota</taxon>
        <taxon>Clostridia</taxon>
        <taxon>Neomoorellales</taxon>
        <taxon>Neomoorellaceae</taxon>
        <taxon>Neomoorella</taxon>
    </lineage>
</organism>
<evidence type="ECO:0000313" key="11">
    <source>
        <dbReference type="EMBL" id="GAF25880.1"/>
    </source>
</evidence>
<dbReference type="SUPFAM" id="SSF161098">
    <property type="entry name" value="MetI-like"/>
    <property type="match status" value="1"/>
</dbReference>
<dbReference type="GO" id="GO:0005315">
    <property type="term" value="F:phosphate transmembrane transporter activity"/>
    <property type="evidence" value="ECO:0007669"/>
    <property type="project" value="InterPro"/>
</dbReference>
<dbReference type="PANTHER" id="PTHR30425:SF2">
    <property type="entry name" value="ABC TRANSPORTER PERMEASE PROTEIN YQGH-RELATED"/>
    <property type="match status" value="1"/>
</dbReference>
<gene>
    <name evidence="11" type="ORF">MTY_1217</name>
</gene>
<dbReference type="InterPro" id="IPR011864">
    <property type="entry name" value="Phosphate_PstC"/>
</dbReference>
<feature type="transmembrane region" description="Helical" evidence="8">
    <location>
        <begin position="88"/>
        <end position="115"/>
    </location>
</feature>
<keyword evidence="4 9" id="KW-1003">Cell membrane</keyword>
<dbReference type="GO" id="GO:0006817">
    <property type="term" value="P:phosphate ion transport"/>
    <property type="evidence" value="ECO:0007669"/>
    <property type="project" value="UniProtKB-KW"/>
</dbReference>
<dbReference type="Gene3D" id="1.10.3720.10">
    <property type="entry name" value="MetI-like"/>
    <property type="match status" value="1"/>
</dbReference>
<dbReference type="GO" id="GO:0005886">
    <property type="term" value="C:plasma membrane"/>
    <property type="evidence" value="ECO:0007669"/>
    <property type="project" value="UniProtKB-SubCell"/>
</dbReference>
<sequence length="311" mass="33502">MGLPVQRGTGTMTATRRKQLYREYLGHYLTFACAALLIVITVAIVVFIALQGLATFFANHINPWQFLFSTKWQPDRPLSEGGPLVGTLAFTVGSIAVSLLAVLIGGPLSIVAAVFMVEIAPGWGRRVLQPAVEILAGIPSVVYGWIGLSLLVPFLRRELHTLGFSLLAGCLVLAVMIIPTVVSLTADSLRSLSRDLKEAAYALGSTRWQTISRVILPAARPGIMTAIVLGLARAFGEALAVQMVIGNTRSLPTSILSPMTTLTSAITIDMGYTIPGTAWNNALWSMSLLLLLITFGFIILIRLVGRGRVYR</sequence>
<evidence type="ECO:0000256" key="5">
    <source>
        <dbReference type="ARBA" id="ARBA00022692"/>
    </source>
</evidence>
<dbReference type="InterPro" id="IPR035906">
    <property type="entry name" value="MetI-like_sf"/>
</dbReference>
<dbReference type="PROSITE" id="PS50928">
    <property type="entry name" value="ABC_TM1"/>
    <property type="match status" value="1"/>
</dbReference>
<accession>A0A0S6UD60</accession>
<keyword evidence="9" id="KW-0592">Phosphate transport</keyword>